<dbReference type="AlphaFoldDB" id="A0A2N3NE26"/>
<dbReference type="Proteomes" id="UP000233524">
    <property type="component" value="Unassembled WGS sequence"/>
</dbReference>
<comment type="caution">
    <text evidence="5">The sequence shown here is derived from an EMBL/GenBank/DDBJ whole genome shotgun (WGS) entry which is preliminary data.</text>
</comment>
<dbReference type="STRING" id="41688.A0A2N3NE26"/>
<gene>
    <name evidence="5" type="ORF">jhhlp_002451</name>
</gene>
<feature type="region of interest" description="Disordered" evidence="4">
    <location>
        <begin position="42"/>
        <end position="64"/>
    </location>
</feature>
<dbReference type="Pfam" id="PF00687">
    <property type="entry name" value="Ribosomal_L1"/>
    <property type="match status" value="1"/>
</dbReference>
<keyword evidence="2" id="KW-0689">Ribosomal protein</keyword>
<dbReference type="Gene3D" id="3.40.50.790">
    <property type="match status" value="1"/>
</dbReference>
<dbReference type="SUPFAM" id="SSF56808">
    <property type="entry name" value="Ribosomal protein L1"/>
    <property type="match status" value="1"/>
</dbReference>
<dbReference type="FunCoup" id="A0A2N3NE26">
    <property type="interactions" value="247"/>
</dbReference>
<dbReference type="GO" id="GO:0003735">
    <property type="term" value="F:structural constituent of ribosome"/>
    <property type="evidence" value="ECO:0007669"/>
    <property type="project" value="TreeGrafter"/>
</dbReference>
<protein>
    <recommendedName>
        <fullName evidence="7">Ribosomal protein L1</fullName>
    </recommendedName>
</protein>
<organism evidence="5 6">
    <name type="scientific">Lomentospora prolificans</name>
    <dbReference type="NCBI Taxonomy" id="41688"/>
    <lineage>
        <taxon>Eukaryota</taxon>
        <taxon>Fungi</taxon>
        <taxon>Dikarya</taxon>
        <taxon>Ascomycota</taxon>
        <taxon>Pezizomycotina</taxon>
        <taxon>Sordariomycetes</taxon>
        <taxon>Hypocreomycetidae</taxon>
        <taxon>Microascales</taxon>
        <taxon>Microascaceae</taxon>
        <taxon>Lomentospora</taxon>
    </lineage>
</organism>
<evidence type="ECO:0008006" key="7">
    <source>
        <dbReference type="Google" id="ProtNLM"/>
    </source>
</evidence>
<dbReference type="PANTHER" id="PTHR36427:SF3">
    <property type="entry name" value="LARGE RIBOSOMAL SUBUNIT PROTEIN UL1M"/>
    <property type="match status" value="1"/>
</dbReference>
<reference evidence="5 6" key="1">
    <citation type="journal article" date="2017" name="G3 (Bethesda)">
        <title>First Draft Genome Sequence of the Pathogenic Fungus Lomentospora prolificans (Formerly Scedosporium prolificans).</title>
        <authorList>
            <person name="Luo R."/>
            <person name="Zimin A."/>
            <person name="Workman R."/>
            <person name="Fan Y."/>
            <person name="Pertea G."/>
            <person name="Grossman N."/>
            <person name="Wear M.P."/>
            <person name="Jia B."/>
            <person name="Miller H."/>
            <person name="Casadevall A."/>
            <person name="Timp W."/>
            <person name="Zhang S.X."/>
            <person name="Salzberg S.L."/>
        </authorList>
    </citation>
    <scope>NUCLEOTIDE SEQUENCE [LARGE SCALE GENOMIC DNA]</scope>
    <source>
        <strain evidence="5 6">JHH-5317</strain>
    </source>
</reference>
<dbReference type="InterPro" id="IPR016095">
    <property type="entry name" value="Ribosomal_uL1_3-a/b-sand"/>
</dbReference>
<dbReference type="OrthoDB" id="1747252at2759"/>
<accession>A0A2N3NE26</accession>
<dbReference type="InterPro" id="IPR028364">
    <property type="entry name" value="Ribosomal_uL1/biogenesis"/>
</dbReference>
<evidence type="ECO:0000256" key="2">
    <source>
        <dbReference type="ARBA" id="ARBA00022980"/>
    </source>
</evidence>
<evidence type="ECO:0000256" key="3">
    <source>
        <dbReference type="ARBA" id="ARBA00023274"/>
    </source>
</evidence>
<dbReference type="InParanoid" id="A0A2N3NE26"/>
<dbReference type="PANTHER" id="PTHR36427">
    <property type="entry name" value="54S RIBOSOMAL PROTEIN L1, MITOCHONDRIAL"/>
    <property type="match status" value="1"/>
</dbReference>
<keyword evidence="3" id="KW-0687">Ribonucleoprotein</keyword>
<proteinExistence type="inferred from homology"/>
<evidence type="ECO:0000313" key="6">
    <source>
        <dbReference type="Proteomes" id="UP000233524"/>
    </source>
</evidence>
<dbReference type="Gene3D" id="3.30.190.20">
    <property type="match status" value="1"/>
</dbReference>
<sequence length="306" mass="33480">MMASGHQCLASMARLAISNTPRPITTQLRQTLIPSISHVRYASGKSKTKKTGGKGASSKKVERKKLPKTFKSFDPTEQPQFSLCDAIRYLRAFEVGKRPLSVKYELSIRLKTMRNGPVVRDTIKLPHPITSGERFGVICPEGSEIAAQALQAGATVAGEESVFERIRSGEMPFDRLLCHEDSENALKQANLGRLLGPKGLMPSRKLGTITNNIRKTMTSGASEYRERVGVVRMVVGEMGFTPRMLADNVAALVKEIKARCTALEDVTEKAVSEVVLSSSHGPGFNLNGKYQLTDSRVTEEDLTGVM</sequence>
<dbReference type="EMBL" id="NLAX01000008">
    <property type="protein sequence ID" value="PKS10695.1"/>
    <property type="molecule type" value="Genomic_DNA"/>
</dbReference>
<evidence type="ECO:0000313" key="5">
    <source>
        <dbReference type="EMBL" id="PKS10695.1"/>
    </source>
</evidence>
<dbReference type="GO" id="GO:0005762">
    <property type="term" value="C:mitochondrial large ribosomal subunit"/>
    <property type="evidence" value="ECO:0007669"/>
    <property type="project" value="TreeGrafter"/>
</dbReference>
<dbReference type="VEuPathDB" id="FungiDB:jhhlp_002451"/>
<dbReference type="CDD" id="cd00403">
    <property type="entry name" value="Ribosomal_L1"/>
    <property type="match status" value="1"/>
</dbReference>
<evidence type="ECO:0000256" key="4">
    <source>
        <dbReference type="SAM" id="MobiDB-lite"/>
    </source>
</evidence>
<name>A0A2N3NE26_9PEZI</name>
<comment type="similarity">
    <text evidence="1">Belongs to the universal ribosomal protein uL1 family.</text>
</comment>
<evidence type="ECO:0000256" key="1">
    <source>
        <dbReference type="ARBA" id="ARBA00010531"/>
    </source>
</evidence>
<dbReference type="InterPro" id="IPR023674">
    <property type="entry name" value="Ribosomal_uL1-like"/>
</dbReference>
<keyword evidence="6" id="KW-1185">Reference proteome</keyword>